<name>A0A9D4BZ03_DREPO</name>
<sequence>MITQKPGQFVRSGGVRINFKSHLKFYPTPAWEGIELRSKQDRTINPRVSPDIGFIEQAYTSARPPHDVGRTPGDNLSLIFRSFFDLNSIPSQPRCRGKKTSAADRTVLNFVTHQTADGSYVSSLPNAWRSDTLASDRIICD</sequence>
<gene>
    <name evidence="1" type="ORF">DPMN_073427</name>
</gene>
<accession>A0A9D4BZ03</accession>
<dbReference type="Proteomes" id="UP000828390">
    <property type="component" value="Unassembled WGS sequence"/>
</dbReference>
<proteinExistence type="predicted"/>
<organism evidence="1 2">
    <name type="scientific">Dreissena polymorpha</name>
    <name type="common">Zebra mussel</name>
    <name type="synonym">Mytilus polymorpha</name>
    <dbReference type="NCBI Taxonomy" id="45954"/>
    <lineage>
        <taxon>Eukaryota</taxon>
        <taxon>Metazoa</taxon>
        <taxon>Spiralia</taxon>
        <taxon>Lophotrochozoa</taxon>
        <taxon>Mollusca</taxon>
        <taxon>Bivalvia</taxon>
        <taxon>Autobranchia</taxon>
        <taxon>Heteroconchia</taxon>
        <taxon>Euheterodonta</taxon>
        <taxon>Imparidentia</taxon>
        <taxon>Neoheterodontei</taxon>
        <taxon>Myida</taxon>
        <taxon>Dreissenoidea</taxon>
        <taxon>Dreissenidae</taxon>
        <taxon>Dreissena</taxon>
    </lineage>
</organism>
<dbReference type="AlphaFoldDB" id="A0A9D4BZ03"/>
<evidence type="ECO:0000313" key="2">
    <source>
        <dbReference type="Proteomes" id="UP000828390"/>
    </source>
</evidence>
<evidence type="ECO:0000313" key="1">
    <source>
        <dbReference type="EMBL" id="KAH3713630.1"/>
    </source>
</evidence>
<reference evidence="1" key="1">
    <citation type="journal article" date="2019" name="bioRxiv">
        <title>The Genome of the Zebra Mussel, Dreissena polymorpha: A Resource for Invasive Species Research.</title>
        <authorList>
            <person name="McCartney M.A."/>
            <person name="Auch B."/>
            <person name="Kono T."/>
            <person name="Mallez S."/>
            <person name="Zhang Y."/>
            <person name="Obille A."/>
            <person name="Becker A."/>
            <person name="Abrahante J.E."/>
            <person name="Garbe J."/>
            <person name="Badalamenti J.P."/>
            <person name="Herman A."/>
            <person name="Mangelson H."/>
            <person name="Liachko I."/>
            <person name="Sullivan S."/>
            <person name="Sone E.D."/>
            <person name="Koren S."/>
            <person name="Silverstein K.A.T."/>
            <person name="Beckman K.B."/>
            <person name="Gohl D.M."/>
        </authorList>
    </citation>
    <scope>NUCLEOTIDE SEQUENCE</scope>
    <source>
        <strain evidence="1">Duluth1</strain>
        <tissue evidence="1">Whole animal</tissue>
    </source>
</reference>
<dbReference type="EMBL" id="JAIWYP010000014">
    <property type="protein sequence ID" value="KAH3713630.1"/>
    <property type="molecule type" value="Genomic_DNA"/>
</dbReference>
<comment type="caution">
    <text evidence="1">The sequence shown here is derived from an EMBL/GenBank/DDBJ whole genome shotgun (WGS) entry which is preliminary data.</text>
</comment>
<keyword evidence="2" id="KW-1185">Reference proteome</keyword>
<reference evidence="1" key="2">
    <citation type="submission" date="2020-11" db="EMBL/GenBank/DDBJ databases">
        <authorList>
            <person name="McCartney M.A."/>
            <person name="Auch B."/>
            <person name="Kono T."/>
            <person name="Mallez S."/>
            <person name="Becker A."/>
            <person name="Gohl D.M."/>
            <person name="Silverstein K.A.T."/>
            <person name="Koren S."/>
            <person name="Bechman K.B."/>
            <person name="Herman A."/>
            <person name="Abrahante J.E."/>
            <person name="Garbe J."/>
        </authorList>
    </citation>
    <scope>NUCLEOTIDE SEQUENCE</scope>
    <source>
        <strain evidence="1">Duluth1</strain>
        <tissue evidence="1">Whole animal</tissue>
    </source>
</reference>
<protein>
    <submittedName>
        <fullName evidence="1">Uncharacterized protein</fullName>
    </submittedName>
</protein>